<gene>
    <name evidence="1" type="ORF">P691DRAFT_789532</name>
</gene>
<keyword evidence="2" id="KW-1185">Reference proteome</keyword>
<dbReference type="EMBL" id="MU151643">
    <property type="protein sequence ID" value="KAF9442383.1"/>
    <property type="molecule type" value="Genomic_DNA"/>
</dbReference>
<dbReference type="Proteomes" id="UP000807342">
    <property type="component" value="Unassembled WGS sequence"/>
</dbReference>
<comment type="caution">
    <text evidence="1">The sequence shown here is derived from an EMBL/GenBank/DDBJ whole genome shotgun (WGS) entry which is preliminary data.</text>
</comment>
<evidence type="ECO:0000313" key="1">
    <source>
        <dbReference type="EMBL" id="KAF9442383.1"/>
    </source>
</evidence>
<name>A0A9P5X092_9AGAR</name>
<dbReference type="AlphaFoldDB" id="A0A9P5X092"/>
<accession>A0A9P5X092</accession>
<reference evidence="1" key="1">
    <citation type="submission" date="2020-11" db="EMBL/GenBank/DDBJ databases">
        <authorList>
            <consortium name="DOE Joint Genome Institute"/>
            <person name="Ahrendt S."/>
            <person name="Riley R."/>
            <person name="Andreopoulos W."/>
            <person name="Labutti K."/>
            <person name="Pangilinan J."/>
            <person name="Ruiz-Duenas F.J."/>
            <person name="Barrasa J.M."/>
            <person name="Sanchez-Garcia M."/>
            <person name="Camarero S."/>
            <person name="Miyauchi S."/>
            <person name="Serrano A."/>
            <person name="Linde D."/>
            <person name="Babiker R."/>
            <person name="Drula E."/>
            <person name="Ayuso-Fernandez I."/>
            <person name="Pacheco R."/>
            <person name="Padilla G."/>
            <person name="Ferreira P."/>
            <person name="Barriuso J."/>
            <person name="Kellner H."/>
            <person name="Castanera R."/>
            <person name="Alfaro M."/>
            <person name="Ramirez L."/>
            <person name="Pisabarro A.G."/>
            <person name="Kuo A."/>
            <person name="Tritt A."/>
            <person name="Lipzen A."/>
            <person name="He G."/>
            <person name="Yan M."/>
            <person name="Ng V."/>
            <person name="Cullen D."/>
            <person name="Martin F."/>
            <person name="Rosso M.-N."/>
            <person name="Henrissat B."/>
            <person name="Hibbett D."/>
            <person name="Martinez A.T."/>
            <person name="Grigoriev I.V."/>
        </authorList>
    </citation>
    <scope>NUCLEOTIDE SEQUENCE</scope>
    <source>
        <strain evidence="1">MF-IS2</strain>
    </source>
</reference>
<protein>
    <submittedName>
        <fullName evidence="1">Uncharacterized protein</fullName>
    </submittedName>
</protein>
<proteinExistence type="predicted"/>
<evidence type="ECO:0000313" key="2">
    <source>
        <dbReference type="Proteomes" id="UP000807342"/>
    </source>
</evidence>
<organism evidence="1 2">
    <name type="scientific">Macrolepiota fuliginosa MF-IS2</name>
    <dbReference type="NCBI Taxonomy" id="1400762"/>
    <lineage>
        <taxon>Eukaryota</taxon>
        <taxon>Fungi</taxon>
        <taxon>Dikarya</taxon>
        <taxon>Basidiomycota</taxon>
        <taxon>Agaricomycotina</taxon>
        <taxon>Agaricomycetes</taxon>
        <taxon>Agaricomycetidae</taxon>
        <taxon>Agaricales</taxon>
        <taxon>Agaricineae</taxon>
        <taxon>Agaricaceae</taxon>
        <taxon>Macrolepiota</taxon>
    </lineage>
</organism>
<sequence>MHNGMNAGLVTLGTLPHPPEILKHWITNPNWVAADHPAGTTHPQICVNQDTITLQNHKRIAWSTVNAMVQGMINSKLACQHKQNGLDSAPILWTHLESTFDEFSVQEIIPAGICAILMLCMMPKNWEETQNTLLHTHHNNLTQLTPDVIG</sequence>